<name>A0AAN8IQ42_TRICO</name>
<dbReference type="InterPro" id="IPR021109">
    <property type="entry name" value="Peptidase_aspartic_dom_sf"/>
</dbReference>
<dbReference type="Gene3D" id="2.40.70.10">
    <property type="entry name" value="Acid Proteases"/>
    <property type="match status" value="1"/>
</dbReference>
<organism evidence="2 3">
    <name type="scientific">Trichostrongylus colubriformis</name>
    <name type="common">Black scour worm</name>
    <dbReference type="NCBI Taxonomy" id="6319"/>
    <lineage>
        <taxon>Eukaryota</taxon>
        <taxon>Metazoa</taxon>
        <taxon>Ecdysozoa</taxon>
        <taxon>Nematoda</taxon>
        <taxon>Chromadorea</taxon>
        <taxon>Rhabditida</taxon>
        <taxon>Rhabditina</taxon>
        <taxon>Rhabditomorpha</taxon>
        <taxon>Strongyloidea</taxon>
        <taxon>Trichostrongylidae</taxon>
        <taxon>Trichostrongylus</taxon>
    </lineage>
</organism>
<dbReference type="EMBL" id="WIXE01008497">
    <property type="protein sequence ID" value="KAK5979263.1"/>
    <property type="molecule type" value="Genomic_DNA"/>
</dbReference>
<accession>A0AAN8IQ42</accession>
<keyword evidence="3" id="KW-1185">Reference proteome</keyword>
<evidence type="ECO:0008006" key="4">
    <source>
        <dbReference type="Google" id="ProtNLM"/>
    </source>
</evidence>
<dbReference type="PROSITE" id="PS00141">
    <property type="entry name" value="ASP_PROTEASE"/>
    <property type="match status" value="1"/>
</dbReference>
<evidence type="ECO:0000313" key="3">
    <source>
        <dbReference type="Proteomes" id="UP001331761"/>
    </source>
</evidence>
<sequence length="177" mass="19718">MKKSAEQPHQGVNRASQAQKVDRPTTKINNVGQTISTEEQTSILEPNSEEIVLQTPDTYLPTGQATVLDPASKIMRKITVLLDTGAQISFIDSTLAEELHLTTIAQVKLKISTFRSKEIKEKLCRRVMLDIWDINGEPLTLKLLTHESSFAVPPIREDDIKFLQTVALPLLVVTTSQ</sequence>
<feature type="region of interest" description="Disordered" evidence="1">
    <location>
        <begin position="1"/>
        <end position="41"/>
    </location>
</feature>
<dbReference type="GO" id="GO:0006508">
    <property type="term" value="P:proteolysis"/>
    <property type="evidence" value="ECO:0007669"/>
    <property type="project" value="InterPro"/>
</dbReference>
<dbReference type="Pfam" id="PF13650">
    <property type="entry name" value="Asp_protease_2"/>
    <property type="match status" value="1"/>
</dbReference>
<gene>
    <name evidence="2" type="ORF">GCK32_000650</name>
</gene>
<evidence type="ECO:0000313" key="2">
    <source>
        <dbReference type="EMBL" id="KAK5979263.1"/>
    </source>
</evidence>
<evidence type="ECO:0000256" key="1">
    <source>
        <dbReference type="SAM" id="MobiDB-lite"/>
    </source>
</evidence>
<dbReference type="GO" id="GO:0004190">
    <property type="term" value="F:aspartic-type endopeptidase activity"/>
    <property type="evidence" value="ECO:0007669"/>
    <property type="project" value="InterPro"/>
</dbReference>
<dbReference type="InterPro" id="IPR001969">
    <property type="entry name" value="Aspartic_peptidase_AS"/>
</dbReference>
<feature type="compositionally biased region" description="Polar residues" evidence="1">
    <location>
        <begin position="26"/>
        <end position="41"/>
    </location>
</feature>
<dbReference type="Proteomes" id="UP001331761">
    <property type="component" value="Unassembled WGS sequence"/>
</dbReference>
<dbReference type="SUPFAM" id="SSF50630">
    <property type="entry name" value="Acid proteases"/>
    <property type="match status" value="1"/>
</dbReference>
<comment type="caution">
    <text evidence="2">The sequence shown here is derived from an EMBL/GenBank/DDBJ whole genome shotgun (WGS) entry which is preliminary data.</text>
</comment>
<reference evidence="2 3" key="1">
    <citation type="submission" date="2019-10" db="EMBL/GenBank/DDBJ databases">
        <title>Assembly and Annotation for the nematode Trichostrongylus colubriformis.</title>
        <authorList>
            <person name="Martin J."/>
        </authorList>
    </citation>
    <scope>NUCLEOTIDE SEQUENCE [LARGE SCALE GENOMIC DNA]</scope>
    <source>
        <strain evidence="2">G859</strain>
        <tissue evidence="2">Whole worm</tissue>
    </source>
</reference>
<dbReference type="AlphaFoldDB" id="A0AAN8IQ42"/>
<protein>
    <recommendedName>
        <fullName evidence="4">Peptidase A2 domain-containing protein</fullName>
    </recommendedName>
</protein>
<proteinExistence type="predicted"/>